<protein>
    <submittedName>
        <fullName evidence="2">Uncharacterized protein</fullName>
    </submittedName>
</protein>
<feature type="compositionally biased region" description="Polar residues" evidence="1">
    <location>
        <begin position="60"/>
        <end position="78"/>
    </location>
</feature>
<evidence type="ECO:0000313" key="3">
    <source>
        <dbReference type="Proteomes" id="UP000299102"/>
    </source>
</evidence>
<feature type="compositionally biased region" description="Low complexity" evidence="1">
    <location>
        <begin position="114"/>
        <end position="124"/>
    </location>
</feature>
<dbReference type="EMBL" id="BGZK01000653">
    <property type="protein sequence ID" value="GBP54721.1"/>
    <property type="molecule type" value="Genomic_DNA"/>
</dbReference>
<proteinExistence type="predicted"/>
<dbReference type="Proteomes" id="UP000299102">
    <property type="component" value="Unassembled WGS sequence"/>
</dbReference>
<dbReference type="AlphaFoldDB" id="A0A4C1WTU4"/>
<reference evidence="2 3" key="1">
    <citation type="journal article" date="2019" name="Commun. Biol.">
        <title>The bagworm genome reveals a unique fibroin gene that provides high tensile strength.</title>
        <authorList>
            <person name="Kono N."/>
            <person name="Nakamura H."/>
            <person name="Ohtoshi R."/>
            <person name="Tomita M."/>
            <person name="Numata K."/>
            <person name="Arakawa K."/>
        </authorList>
    </citation>
    <scope>NUCLEOTIDE SEQUENCE [LARGE SCALE GENOMIC DNA]</scope>
</reference>
<accession>A0A4C1WTU4</accession>
<gene>
    <name evidence="2" type="ORF">EVAR_42921_1</name>
</gene>
<evidence type="ECO:0000313" key="2">
    <source>
        <dbReference type="EMBL" id="GBP54721.1"/>
    </source>
</evidence>
<organism evidence="2 3">
    <name type="scientific">Eumeta variegata</name>
    <name type="common">Bagworm moth</name>
    <name type="synonym">Eumeta japonica</name>
    <dbReference type="NCBI Taxonomy" id="151549"/>
    <lineage>
        <taxon>Eukaryota</taxon>
        <taxon>Metazoa</taxon>
        <taxon>Ecdysozoa</taxon>
        <taxon>Arthropoda</taxon>
        <taxon>Hexapoda</taxon>
        <taxon>Insecta</taxon>
        <taxon>Pterygota</taxon>
        <taxon>Neoptera</taxon>
        <taxon>Endopterygota</taxon>
        <taxon>Lepidoptera</taxon>
        <taxon>Glossata</taxon>
        <taxon>Ditrysia</taxon>
        <taxon>Tineoidea</taxon>
        <taxon>Psychidae</taxon>
        <taxon>Oiketicinae</taxon>
        <taxon>Eumeta</taxon>
    </lineage>
</organism>
<sequence>MHFPVIYARHICELPSYTLRPHTANNRMCPVFCQEASSRGLNVSPQPPQRTEPRRDTQTRAKTANNNKPGNPASSKNADGNCKIPRALALHLSFLWFDPAGKKEKEEVEEKEAAATGGKESAGATDRGEDDEDGIA</sequence>
<feature type="region of interest" description="Disordered" evidence="1">
    <location>
        <begin position="102"/>
        <end position="136"/>
    </location>
</feature>
<name>A0A4C1WTU4_EUMVA</name>
<feature type="compositionally biased region" description="Basic and acidic residues" evidence="1">
    <location>
        <begin position="102"/>
        <end position="113"/>
    </location>
</feature>
<evidence type="ECO:0000256" key="1">
    <source>
        <dbReference type="SAM" id="MobiDB-lite"/>
    </source>
</evidence>
<keyword evidence="3" id="KW-1185">Reference proteome</keyword>
<feature type="region of interest" description="Disordered" evidence="1">
    <location>
        <begin position="37"/>
        <end position="81"/>
    </location>
</feature>
<comment type="caution">
    <text evidence="2">The sequence shown here is derived from an EMBL/GenBank/DDBJ whole genome shotgun (WGS) entry which is preliminary data.</text>
</comment>